<dbReference type="GO" id="GO:0003964">
    <property type="term" value="F:RNA-directed DNA polymerase activity"/>
    <property type="evidence" value="ECO:0007669"/>
    <property type="project" value="UniProtKB-KW"/>
</dbReference>
<name>A0A6L2JAR0_TANCI</name>
<accession>A0A6L2JAR0</accession>
<evidence type="ECO:0000313" key="1">
    <source>
        <dbReference type="EMBL" id="GEU34088.1"/>
    </source>
</evidence>
<dbReference type="Gene3D" id="2.40.70.10">
    <property type="entry name" value="Acid Proteases"/>
    <property type="match status" value="1"/>
</dbReference>
<dbReference type="InterPro" id="IPR021109">
    <property type="entry name" value="Peptidase_aspartic_dom_sf"/>
</dbReference>
<reference evidence="1" key="1">
    <citation type="journal article" date="2019" name="Sci. Rep.">
        <title>Draft genome of Tanacetum cinerariifolium, the natural source of mosquito coil.</title>
        <authorList>
            <person name="Yamashiro T."/>
            <person name="Shiraishi A."/>
            <person name="Satake H."/>
            <person name="Nakayama K."/>
        </authorList>
    </citation>
    <scope>NUCLEOTIDE SEQUENCE</scope>
</reference>
<sequence>MREGVICGNEDMKYQELWTIEVKLSVNFFQSHRDGIDVDKAKEILAFLELADRTISKPTGVAENVFIKVGKFYFPADFVILDFVADPRVPLILGRPFLITAHALIDIYEGEITLRHDDQSLTPVHYLQNLSLRYC</sequence>
<dbReference type="PANTHER" id="PTHR33067:SF9">
    <property type="entry name" value="RNA-DIRECTED DNA POLYMERASE"/>
    <property type="match status" value="1"/>
</dbReference>
<keyword evidence="1" id="KW-0695">RNA-directed DNA polymerase</keyword>
<keyword evidence="1" id="KW-0548">Nucleotidyltransferase</keyword>
<keyword evidence="1" id="KW-0808">Transferase</keyword>
<proteinExistence type="predicted"/>
<dbReference type="PANTHER" id="PTHR33067">
    <property type="entry name" value="RNA-DIRECTED DNA POLYMERASE-RELATED"/>
    <property type="match status" value="1"/>
</dbReference>
<protein>
    <submittedName>
        <fullName evidence="1">Reverse transcriptase domain-containing protein</fullName>
    </submittedName>
</protein>
<organism evidence="1">
    <name type="scientific">Tanacetum cinerariifolium</name>
    <name type="common">Dalmatian daisy</name>
    <name type="synonym">Chrysanthemum cinerariifolium</name>
    <dbReference type="NCBI Taxonomy" id="118510"/>
    <lineage>
        <taxon>Eukaryota</taxon>
        <taxon>Viridiplantae</taxon>
        <taxon>Streptophyta</taxon>
        <taxon>Embryophyta</taxon>
        <taxon>Tracheophyta</taxon>
        <taxon>Spermatophyta</taxon>
        <taxon>Magnoliopsida</taxon>
        <taxon>eudicotyledons</taxon>
        <taxon>Gunneridae</taxon>
        <taxon>Pentapetalae</taxon>
        <taxon>asterids</taxon>
        <taxon>campanulids</taxon>
        <taxon>Asterales</taxon>
        <taxon>Asteraceae</taxon>
        <taxon>Asteroideae</taxon>
        <taxon>Anthemideae</taxon>
        <taxon>Anthemidinae</taxon>
        <taxon>Tanacetum</taxon>
    </lineage>
</organism>
<gene>
    <name evidence="1" type="ORF">Tci_006066</name>
</gene>
<dbReference type="AlphaFoldDB" id="A0A6L2JAR0"/>
<comment type="caution">
    <text evidence="1">The sequence shown here is derived from an EMBL/GenBank/DDBJ whole genome shotgun (WGS) entry which is preliminary data.</text>
</comment>
<dbReference type="EMBL" id="BKCJ010000537">
    <property type="protein sequence ID" value="GEU34088.1"/>
    <property type="molecule type" value="Genomic_DNA"/>
</dbReference>